<evidence type="ECO:0000256" key="2">
    <source>
        <dbReference type="ARBA" id="ARBA00022448"/>
    </source>
</evidence>
<evidence type="ECO:0000256" key="9">
    <source>
        <dbReference type="SAM" id="SignalP"/>
    </source>
</evidence>
<reference evidence="12" key="1">
    <citation type="journal article" date="2019" name="Int. J. Syst. Evol. Microbiol.">
        <title>The Global Catalogue of Microorganisms (GCM) 10K type strain sequencing project: providing services to taxonomists for standard genome sequencing and annotation.</title>
        <authorList>
            <consortium name="The Broad Institute Genomics Platform"/>
            <consortium name="The Broad Institute Genome Sequencing Center for Infectious Disease"/>
            <person name="Wu L."/>
            <person name="Ma J."/>
        </authorList>
    </citation>
    <scope>NUCLEOTIDE SEQUENCE [LARGE SCALE GENOMIC DNA]</scope>
    <source>
        <strain evidence="12">KCTC 42247</strain>
    </source>
</reference>
<dbReference type="PROSITE" id="PS52016">
    <property type="entry name" value="TONB_DEPENDENT_REC_3"/>
    <property type="match status" value="1"/>
</dbReference>
<keyword evidence="4 7" id="KW-0812">Transmembrane</keyword>
<comment type="subcellular location">
    <subcellularLocation>
        <location evidence="1 7">Cell outer membrane</location>
        <topology evidence="1 7">Multi-pass membrane protein</topology>
    </subcellularLocation>
</comment>
<dbReference type="Gene3D" id="2.170.130.10">
    <property type="entry name" value="TonB-dependent receptor, plug domain"/>
    <property type="match status" value="1"/>
</dbReference>
<evidence type="ECO:0000256" key="7">
    <source>
        <dbReference type="PROSITE-ProRule" id="PRU01360"/>
    </source>
</evidence>
<evidence type="ECO:0000256" key="1">
    <source>
        <dbReference type="ARBA" id="ARBA00004571"/>
    </source>
</evidence>
<keyword evidence="2 7" id="KW-0813">Transport</keyword>
<dbReference type="InterPro" id="IPR008969">
    <property type="entry name" value="CarboxyPept-like_regulatory"/>
</dbReference>
<feature type="signal peptide" evidence="9">
    <location>
        <begin position="1"/>
        <end position="21"/>
    </location>
</feature>
<evidence type="ECO:0000256" key="3">
    <source>
        <dbReference type="ARBA" id="ARBA00022452"/>
    </source>
</evidence>
<dbReference type="NCBIfam" id="TIGR04056">
    <property type="entry name" value="OMP_RagA_SusC"/>
    <property type="match status" value="1"/>
</dbReference>
<keyword evidence="3 7" id="KW-1134">Transmembrane beta strand</keyword>
<dbReference type="Proteomes" id="UP001597418">
    <property type="component" value="Unassembled WGS sequence"/>
</dbReference>
<evidence type="ECO:0000256" key="8">
    <source>
        <dbReference type="SAM" id="MobiDB-lite"/>
    </source>
</evidence>
<keyword evidence="6 7" id="KW-0998">Cell outer membrane</keyword>
<dbReference type="InterPro" id="IPR012910">
    <property type="entry name" value="Plug_dom"/>
</dbReference>
<evidence type="ECO:0000256" key="6">
    <source>
        <dbReference type="ARBA" id="ARBA00023237"/>
    </source>
</evidence>
<evidence type="ECO:0000256" key="4">
    <source>
        <dbReference type="ARBA" id="ARBA00022692"/>
    </source>
</evidence>
<proteinExistence type="inferred from homology"/>
<gene>
    <name evidence="11" type="ORF">ACFSQ6_10340</name>
</gene>
<keyword evidence="5 7" id="KW-0472">Membrane</keyword>
<evidence type="ECO:0000313" key="12">
    <source>
        <dbReference type="Proteomes" id="UP001597418"/>
    </source>
</evidence>
<dbReference type="Pfam" id="PF07715">
    <property type="entry name" value="Plug"/>
    <property type="match status" value="1"/>
</dbReference>
<dbReference type="InterPro" id="IPR036942">
    <property type="entry name" value="Beta-barrel_TonB_sf"/>
</dbReference>
<feature type="chain" id="PRO_5046873727" evidence="9">
    <location>
        <begin position="22"/>
        <end position="1050"/>
    </location>
</feature>
<dbReference type="Gene3D" id="2.60.40.1120">
    <property type="entry name" value="Carboxypeptidase-like, regulatory domain"/>
    <property type="match status" value="1"/>
</dbReference>
<organism evidence="11 12">
    <name type="scientific">Sphingobacterium populi</name>
    <dbReference type="NCBI Taxonomy" id="1812824"/>
    <lineage>
        <taxon>Bacteria</taxon>
        <taxon>Pseudomonadati</taxon>
        <taxon>Bacteroidota</taxon>
        <taxon>Sphingobacteriia</taxon>
        <taxon>Sphingobacteriales</taxon>
        <taxon>Sphingobacteriaceae</taxon>
        <taxon>Sphingobacterium</taxon>
    </lineage>
</organism>
<dbReference type="InterPro" id="IPR023996">
    <property type="entry name" value="TonB-dep_OMP_SusC/RagA"/>
</dbReference>
<evidence type="ECO:0000256" key="5">
    <source>
        <dbReference type="ARBA" id="ARBA00023136"/>
    </source>
</evidence>
<dbReference type="Pfam" id="PF13715">
    <property type="entry name" value="CarbopepD_reg_2"/>
    <property type="match status" value="1"/>
</dbReference>
<dbReference type="RefSeq" id="WP_066756846.1">
    <property type="nucleotide sequence ID" value="NZ_JBHUMB010000013.1"/>
</dbReference>
<feature type="region of interest" description="Disordered" evidence="8">
    <location>
        <begin position="923"/>
        <end position="948"/>
    </location>
</feature>
<name>A0ABW5UD62_9SPHI</name>
<sequence length="1050" mass="116954">MKSALLSILIIWLLSLGVSHAQTRTISGRIVSSSSGQPLAGATVRVTDTDMAVQTDALGNFVLQLPDDASNRLTIDYVGLRQQIFTIGADDTILIKLEDDDQSVGDVVVTALGVQRTRNSLGYSVQAIKGEELTMVRQPDLNTALAGKIAGVQVQSTSGAAFGTSTIRIRGINSLSGGNPIYVVDGVVVEPVAVNMDDVADLTVLKGPAATALYGQRGSEGAVVIKTLVGRNRDGIGVTFNQATTFESVYLLPRYQNEYAGGYTQEWSTFSYNPNVAPSYLAEFDGVKILNYAADESWGPRMDGTMYMPFYGWDPSHPQFGQLTALIPQPDNVRSFFNTGITANTNVAFDKAGDDYQTRFSFTNVSRTGIVPNSKLGRNWLSSNASVNLTDRLTISAIMNFQHEVYNNRPNDGYASQTTGSFNQWFQRQLDMNTLRDYRRPDGTFRSWNIISPINPNPLYWDNPFTEAYENTSFDTYQRVYGNIMANYQLTNAFSAALIGRGTFRNAEETGRIASNTLQLDRYVQNMNNQNEVNYVGTVVFKEQYGDFKIDAAAFGEYRRNQTRFTNAATAGGLAVPGLYTLEASVDRPTVDTRYFDQRVHSLYGYAAVGFRDYLYLEGNIRNDWSSTLPVENNSFLYGGLSTSFIFSQFIEPNDFFSFGKVRASFARVGTDTNPYEIYQTYNLRPAYGNDPQMTVPDVIPNPNLLPTLSTSYEIGTELRFFNSRLLFDFNYYTRSARNQILNLPISSTSGFTNSLINAGQIDNYGFEFTLGGTPIRNSNFKWDLNANLGINRNQIVRLDDQVNNLQIELDGAPSSFGFTGSPRITLNAYEGQAYGQLIGMGILKDQNGNRLVNEEGFYQRQDNMNLGSIIPDFTGGLTSTFAYKNFHAGFSLDFQKGGKYMSISSMFGHYSGMLEQTAGLNERGAPRRDPVSQGGGTLLPGVKQDGTPNDIYVDTQRLYRENMFSLWEEWVYDRSFIKMREINLGYDLPSRLFHNTPFRTVSFSLIATNPWLIYAQNRNVDPTILETSWFEGGQLPSTRSWGFSLKVGL</sequence>
<feature type="domain" description="TonB-dependent receptor plug" evidence="10">
    <location>
        <begin position="120"/>
        <end position="221"/>
    </location>
</feature>
<dbReference type="EMBL" id="JBHUMB010000013">
    <property type="protein sequence ID" value="MFD2743792.1"/>
    <property type="molecule type" value="Genomic_DNA"/>
</dbReference>
<keyword evidence="12" id="KW-1185">Reference proteome</keyword>
<accession>A0ABW5UD62</accession>
<comment type="similarity">
    <text evidence="7">Belongs to the TonB-dependent receptor family.</text>
</comment>
<dbReference type="InterPro" id="IPR037066">
    <property type="entry name" value="Plug_dom_sf"/>
</dbReference>
<comment type="caution">
    <text evidence="11">The sequence shown here is derived from an EMBL/GenBank/DDBJ whole genome shotgun (WGS) entry which is preliminary data.</text>
</comment>
<keyword evidence="9" id="KW-0732">Signal</keyword>
<dbReference type="InterPro" id="IPR039426">
    <property type="entry name" value="TonB-dep_rcpt-like"/>
</dbReference>
<dbReference type="SUPFAM" id="SSF49464">
    <property type="entry name" value="Carboxypeptidase regulatory domain-like"/>
    <property type="match status" value="1"/>
</dbReference>
<evidence type="ECO:0000259" key="10">
    <source>
        <dbReference type="Pfam" id="PF07715"/>
    </source>
</evidence>
<dbReference type="SUPFAM" id="SSF56935">
    <property type="entry name" value="Porins"/>
    <property type="match status" value="1"/>
</dbReference>
<dbReference type="Gene3D" id="2.40.170.20">
    <property type="entry name" value="TonB-dependent receptor, beta-barrel domain"/>
    <property type="match status" value="1"/>
</dbReference>
<evidence type="ECO:0000313" key="11">
    <source>
        <dbReference type="EMBL" id="MFD2743792.1"/>
    </source>
</evidence>
<protein>
    <submittedName>
        <fullName evidence="11">SusC/RagA family TonB-linked outer membrane protein</fullName>
    </submittedName>
</protein>